<dbReference type="InterPro" id="IPR032675">
    <property type="entry name" value="LRR_dom_sf"/>
</dbReference>
<dbReference type="Gene3D" id="3.80.10.10">
    <property type="entry name" value="Ribonuclease Inhibitor"/>
    <property type="match status" value="1"/>
</dbReference>
<organism evidence="1 2">
    <name type="scientific">Funneliformis geosporum</name>
    <dbReference type="NCBI Taxonomy" id="1117311"/>
    <lineage>
        <taxon>Eukaryota</taxon>
        <taxon>Fungi</taxon>
        <taxon>Fungi incertae sedis</taxon>
        <taxon>Mucoromycota</taxon>
        <taxon>Glomeromycotina</taxon>
        <taxon>Glomeromycetes</taxon>
        <taxon>Glomerales</taxon>
        <taxon>Glomeraceae</taxon>
        <taxon>Funneliformis</taxon>
    </lineage>
</organism>
<dbReference type="AlphaFoldDB" id="A0A9W4SN72"/>
<protein>
    <submittedName>
        <fullName evidence="1">19886_t:CDS:1</fullName>
    </submittedName>
</protein>
<name>A0A9W4SN72_9GLOM</name>
<evidence type="ECO:0000313" key="2">
    <source>
        <dbReference type="Proteomes" id="UP001153678"/>
    </source>
</evidence>
<proteinExistence type="predicted"/>
<dbReference type="OrthoDB" id="5297217at2759"/>
<evidence type="ECO:0000313" key="1">
    <source>
        <dbReference type="EMBL" id="CAI2174505.1"/>
    </source>
</evidence>
<reference evidence="1" key="1">
    <citation type="submission" date="2022-08" db="EMBL/GenBank/DDBJ databases">
        <authorList>
            <person name="Kallberg Y."/>
            <person name="Tangrot J."/>
            <person name="Rosling A."/>
        </authorList>
    </citation>
    <scope>NUCLEOTIDE SEQUENCE</scope>
    <source>
        <strain evidence="1">Wild A</strain>
    </source>
</reference>
<comment type="caution">
    <text evidence="1">The sequence shown here is derived from an EMBL/GenBank/DDBJ whole genome shotgun (WGS) entry which is preliminary data.</text>
</comment>
<gene>
    <name evidence="1" type="ORF">FWILDA_LOCUS6626</name>
</gene>
<accession>A0A9W4SN72</accession>
<dbReference type="EMBL" id="CAMKVN010001218">
    <property type="protein sequence ID" value="CAI2174505.1"/>
    <property type="molecule type" value="Genomic_DNA"/>
</dbReference>
<dbReference type="SUPFAM" id="SSF52047">
    <property type="entry name" value="RNI-like"/>
    <property type="match status" value="1"/>
</dbReference>
<keyword evidence="2" id="KW-1185">Reference proteome</keyword>
<sequence length="558" mass="64301">MSIKVKRIQDDGVNLGSCMNSPSLSTITLKVVECYLHTYKAKENEKNVNKSIHPNQKDRIFNRRRNKINKSGMTQISSTNISPNSGEDILGLLTVSDESDESILANCLNDIFKYLDVKSLSNCTFVNRFWCENSIRLLWASIRNFNTLIACLPNKSKEVLYRNEIIISTPTSRHPLFNYVEFVREFSIKEICEGISYLLKNDPSQVFHDSKNIILAQEIFKMFMSQNSLKKLHFYPNLNYIPDIPFVTYPGAKGCLKNLSELTCGSSINPKYYYQLSQLCHKLETLNVTFEEVISNGFDDLLSVQQNLKNLHVTHTPKCKYLTDIGPHLDRIHPTLTVFILYGGFHHMTLDFVKRFSNLQELALFFCHADYFDNLQYTAFPELRILEFKYECPKHDYLVKFLEINGMNLTEIRICRSKDSLNKAIAQFCPNLNSLYTRFRYGEVETLKLILTRCQKLERLKILCGNYHLNECKLLEVVANHSSNTFHELKVCAVHVQSELFSKELESILINPIPPKLLSLVIVKGIKGFSALKVNMEAIETFINLGIIKNFRIANFGE</sequence>
<dbReference type="Proteomes" id="UP001153678">
    <property type="component" value="Unassembled WGS sequence"/>
</dbReference>